<dbReference type="GO" id="GO:1905762">
    <property type="term" value="F:CCR4-NOT complex binding"/>
    <property type="evidence" value="ECO:0007669"/>
    <property type="project" value="TreeGrafter"/>
</dbReference>
<dbReference type="PANTHER" id="PTHR14379">
    <property type="entry name" value="LIMKAIN B LKAP"/>
    <property type="match status" value="1"/>
</dbReference>
<dbReference type="Proteomes" id="UP000294933">
    <property type="component" value="Unassembled WGS sequence"/>
</dbReference>
<gene>
    <name evidence="2" type="ORF">BD410DRAFT_585338</name>
</gene>
<protein>
    <recommendedName>
        <fullName evidence="1">NYN domain-containing protein</fullName>
    </recommendedName>
</protein>
<evidence type="ECO:0000313" key="2">
    <source>
        <dbReference type="EMBL" id="TDL16995.1"/>
    </source>
</evidence>
<accession>A0A4Y7PP84</accession>
<evidence type="ECO:0000313" key="3">
    <source>
        <dbReference type="Proteomes" id="UP000294933"/>
    </source>
</evidence>
<dbReference type="InterPro" id="IPR024768">
    <property type="entry name" value="Marf1"/>
</dbReference>
<proteinExistence type="predicted"/>
<keyword evidence="3" id="KW-1185">Reference proteome</keyword>
<dbReference type="GO" id="GO:0005777">
    <property type="term" value="C:peroxisome"/>
    <property type="evidence" value="ECO:0007669"/>
    <property type="project" value="InterPro"/>
</dbReference>
<dbReference type="Gene3D" id="3.40.50.1010">
    <property type="entry name" value="5'-nuclease"/>
    <property type="match status" value="1"/>
</dbReference>
<dbReference type="AlphaFoldDB" id="A0A4Y7PP84"/>
<organism evidence="2 3">
    <name type="scientific">Rickenella mellea</name>
    <dbReference type="NCBI Taxonomy" id="50990"/>
    <lineage>
        <taxon>Eukaryota</taxon>
        <taxon>Fungi</taxon>
        <taxon>Dikarya</taxon>
        <taxon>Basidiomycota</taxon>
        <taxon>Agaricomycotina</taxon>
        <taxon>Agaricomycetes</taxon>
        <taxon>Hymenochaetales</taxon>
        <taxon>Rickenellaceae</taxon>
        <taxon>Rickenella</taxon>
    </lineage>
</organism>
<name>A0A4Y7PP84_9AGAM</name>
<evidence type="ECO:0000259" key="1">
    <source>
        <dbReference type="Pfam" id="PF01936"/>
    </source>
</evidence>
<dbReference type="InterPro" id="IPR021139">
    <property type="entry name" value="NYN"/>
</dbReference>
<dbReference type="CDD" id="cd10910">
    <property type="entry name" value="PIN_limkain_b1_N_like"/>
    <property type="match status" value="1"/>
</dbReference>
<dbReference type="GO" id="GO:0010468">
    <property type="term" value="P:regulation of gene expression"/>
    <property type="evidence" value="ECO:0007669"/>
    <property type="project" value="InterPro"/>
</dbReference>
<feature type="non-terminal residue" evidence="2">
    <location>
        <position position="224"/>
    </location>
</feature>
<dbReference type="GO" id="GO:0004540">
    <property type="term" value="F:RNA nuclease activity"/>
    <property type="evidence" value="ECO:0007669"/>
    <property type="project" value="InterPro"/>
</dbReference>
<dbReference type="OrthoDB" id="549353at2759"/>
<dbReference type="EMBL" id="ML170230">
    <property type="protein sequence ID" value="TDL16995.1"/>
    <property type="molecule type" value="Genomic_DNA"/>
</dbReference>
<dbReference type="VEuPathDB" id="FungiDB:BD410DRAFT_585338"/>
<dbReference type="PANTHER" id="PTHR14379:SF3">
    <property type="entry name" value="MEIOSIS REGULATOR AND MRNA STABILITY FACTOR 1"/>
    <property type="match status" value="1"/>
</dbReference>
<dbReference type="Pfam" id="PF01936">
    <property type="entry name" value="NYN"/>
    <property type="match status" value="1"/>
</dbReference>
<feature type="domain" description="NYN" evidence="1">
    <location>
        <begin position="10"/>
        <end position="157"/>
    </location>
</feature>
<sequence>MWDTTRTGHVAVFWDYENCHPPSNASGYDIVDKICRAVETYGSIIHFKAYLDVSLFAGPKSAKLYSELQDAGVTLAHCPHSGRKDVVDKMLLGSSSGCSIVHLLSGYLVDMISYTLYNPSPMTIVLITGDRDFSYGISTLRLRGYDVVVIVPPSAHKCILSIATSVLKWQSDVIDTVVGTTEGLNAEKDVWVLKPPSSPCTHCRHHWHPTSQRVEVAATHVDSA</sequence>
<reference evidence="2 3" key="1">
    <citation type="submission" date="2018-06" db="EMBL/GenBank/DDBJ databases">
        <title>A transcriptomic atlas of mushroom development highlights an independent origin of complex multicellularity.</title>
        <authorList>
            <consortium name="DOE Joint Genome Institute"/>
            <person name="Krizsan K."/>
            <person name="Almasi E."/>
            <person name="Merenyi Z."/>
            <person name="Sahu N."/>
            <person name="Viragh M."/>
            <person name="Koszo T."/>
            <person name="Mondo S."/>
            <person name="Kiss B."/>
            <person name="Balint B."/>
            <person name="Kues U."/>
            <person name="Barry K."/>
            <person name="Hegedus J.C."/>
            <person name="Henrissat B."/>
            <person name="Johnson J."/>
            <person name="Lipzen A."/>
            <person name="Ohm R."/>
            <person name="Nagy I."/>
            <person name="Pangilinan J."/>
            <person name="Yan J."/>
            <person name="Xiong Y."/>
            <person name="Grigoriev I.V."/>
            <person name="Hibbett D.S."/>
            <person name="Nagy L.G."/>
        </authorList>
    </citation>
    <scope>NUCLEOTIDE SEQUENCE [LARGE SCALE GENOMIC DNA]</scope>
    <source>
        <strain evidence="2 3">SZMC22713</strain>
    </source>
</reference>
<dbReference type="STRING" id="50990.A0A4Y7PP84"/>